<reference evidence="3 4" key="1">
    <citation type="journal article" date="2016" name="Genome Announc.">
        <title>First Complete Genome Sequence of a Subdivision 6 Acidobacterium Strain.</title>
        <authorList>
            <person name="Huang S."/>
            <person name="Vieira S."/>
            <person name="Bunk B."/>
            <person name="Riedel T."/>
            <person name="Sproer C."/>
            <person name="Overmann J."/>
        </authorList>
    </citation>
    <scope>NUCLEOTIDE SEQUENCE [LARGE SCALE GENOMIC DNA]</scope>
    <source>
        <strain evidence="4">DSM 100886 HEG_-6_39</strain>
    </source>
</reference>
<dbReference type="PATRIC" id="fig|1813736.3.peg.395"/>
<feature type="domain" description="Cytochrome c7-like" evidence="2">
    <location>
        <begin position="126"/>
        <end position="216"/>
    </location>
</feature>
<dbReference type="PANTHER" id="PTHR39425">
    <property type="entry name" value="LIPOPROTEIN CYTOCHROME C"/>
    <property type="match status" value="1"/>
</dbReference>
<evidence type="ECO:0000313" key="4">
    <source>
        <dbReference type="Proteomes" id="UP000076079"/>
    </source>
</evidence>
<evidence type="ECO:0000313" key="3">
    <source>
        <dbReference type="EMBL" id="AMY07211.1"/>
    </source>
</evidence>
<dbReference type="RefSeq" id="WP_110169192.1">
    <property type="nucleotide sequence ID" value="NZ_CP015136.1"/>
</dbReference>
<dbReference type="STRING" id="1855912.LuPra_00378"/>
<dbReference type="CDD" id="cd08168">
    <property type="entry name" value="Cytochrom_C3"/>
    <property type="match status" value="1"/>
</dbReference>
<protein>
    <submittedName>
        <fullName evidence="3">Class III cytochrome C family protein</fullName>
    </submittedName>
</protein>
<sequence length="216" mass="24244">MSQIFPRSANAIARFSLVGVLLFGGLVTSIIGMAFRSDYVTGANANIEQPVQFSHLHHAGGMGIDCRYCHTSVEQAASANIPPTKTCMNCHTQIWAQSPYLEPVRASFKTGESLVWTRVHDLPDFVYFNHSIHVKKGMGCETCHGRIDQMPGIQQKSSLQMEWCLNCHRNPEQYVRPHEAVFTMGYVPEGNQLEIGRKLVQEYKIQSLTTCSTCHR</sequence>
<gene>
    <name evidence="3" type="ORF">LuPra_00378</name>
</gene>
<dbReference type="SUPFAM" id="SSF48695">
    <property type="entry name" value="Multiheme cytochromes"/>
    <property type="match status" value="1"/>
</dbReference>
<keyword evidence="1" id="KW-1133">Transmembrane helix</keyword>
<evidence type="ECO:0000256" key="1">
    <source>
        <dbReference type="SAM" id="Phobius"/>
    </source>
</evidence>
<accession>A0A143PFC3</accession>
<dbReference type="Pfam" id="PF14522">
    <property type="entry name" value="Cytochrome_C7"/>
    <property type="match status" value="1"/>
</dbReference>
<dbReference type="Gene3D" id="3.90.10.10">
    <property type="entry name" value="Cytochrome C3"/>
    <property type="match status" value="2"/>
</dbReference>
<name>A0A143PFC3_LUTPR</name>
<dbReference type="KEGG" id="abac:LuPra_00378"/>
<proteinExistence type="predicted"/>
<organism evidence="3 4">
    <name type="scientific">Luteitalea pratensis</name>
    <dbReference type="NCBI Taxonomy" id="1855912"/>
    <lineage>
        <taxon>Bacteria</taxon>
        <taxon>Pseudomonadati</taxon>
        <taxon>Acidobacteriota</taxon>
        <taxon>Vicinamibacteria</taxon>
        <taxon>Vicinamibacterales</taxon>
        <taxon>Vicinamibacteraceae</taxon>
        <taxon>Luteitalea</taxon>
    </lineage>
</organism>
<dbReference type="AlphaFoldDB" id="A0A143PFC3"/>
<keyword evidence="4" id="KW-1185">Reference proteome</keyword>
<dbReference type="Proteomes" id="UP000076079">
    <property type="component" value="Chromosome"/>
</dbReference>
<reference evidence="4" key="2">
    <citation type="submission" date="2016-04" db="EMBL/GenBank/DDBJ databases">
        <title>First Complete Genome Sequence of a Subdivision 6 Acidobacterium.</title>
        <authorList>
            <person name="Huang S."/>
            <person name="Vieira S."/>
            <person name="Bunk B."/>
            <person name="Riedel T."/>
            <person name="Sproeer C."/>
            <person name="Overmann J."/>
        </authorList>
    </citation>
    <scope>NUCLEOTIDE SEQUENCE [LARGE SCALE GENOMIC DNA]</scope>
    <source>
        <strain evidence="4">DSM 100886 HEG_-6_39</strain>
    </source>
</reference>
<feature type="transmembrane region" description="Helical" evidence="1">
    <location>
        <begin position="12"/>
        <end position="35"/>
    </location>
</feature>
<keyword evidence="1" id="KW-0812">Transmembrane</keyword>
<dbReference type="PANTHER" id="PTHR39425:SF1">
    <property type="entry name" value="CYTOCHROME C7-LIKE DOMAIN-CONTAINING PROTEIN"/>
    <property type="match status" value="1"/>
</dbReference>
<keyword evidence="1" id="KW-0472">Membrane</keyword>
<dbReference type="EMBL" id="CP015136">
    <property type="protein sequence ID" value="AMY07211.1"/>
    <property type="molecule type" value="Genomic_DNA"/>
</dbReference>
<dbReference type="OrthoDB" id="9814800at2"/>
<evidence type="ECO:0000259" key="2">
    <source>
        <dbReference type="Pfam" id="PF14522"/>
    </source>
</evidence>
<dbReference type="InterPro" id="IPR036280">
    <property type="entry name" value="Multihaem_cyt_sf"/>
</dbReference>
<dbReference type="InterPro" id="IPR029467">
    <property type="entry name" value="Cyt_c7-like"/>
</dbReference>